<reference evidence="11" key="1">
    <citation type="submission" date="2021-01" db="EMBL/GenBank/DDBJ databases">
        <title>Whole genome shotgun sequence of Actinoplanes rishiriensis NBRC 108556.</title>
        <authorList>
            <person name="Komaki H."/>
            <person name="Tamura T."/>
        </authorList>
    </citation>
    <scope>NUCLEOTIDE SEQUENCE</scope>
    <source>
        <strain evidence="11">NBRC 108556</strain>
    </source>
</reference>
<sequence length="107" mass="11603">MRTATDADFDATVRDVGGAVLVDFWAGWCGPCRQLAPVLDALEADLAGRLTVVKVDVDDNPAVALRYGVTSLPTLLLFVGGEPVHRVHGLRPRSVLRAELDRWIPGR</sequence>
<dbReference type="EMBL" id="BOMV01000071">
    <property type="protein sequence ID" value="GIE99217.1"/>
    <property type="molecule type" value="Genomic_DNA"/>
</dbReference>
<dbReference type="InterPro" id="IPR013766">
    <property type="entry name" value="Thioredoxin_domain"/>
</dbReference>
<dbReference type="PANTHER" id="PTHR45663">
    <property type="entry name" value="GEO12009P1"/>
    <property type="match status" value="1"/>
</dbReference>
<feature type="disulfide bond" description="Redox-active" evidence="9">
    <location>
        <begin position="29"/>
        <end position="32"/>
    </location>
</feature>
<keyword evidence="2" id="KW-0813">Transport</keyword>
<feature type="site" description="Contributes to redox potential value" evidence="8">
    <location>
        <position position="30"/>
    </location>
</feature>
<gene>
    <name evidence="11" type="primary">trxA_3</name>
    <name evidence="11" type="ORF">Ari01nite_66820</name>
</gene>
<evidence type="ECO:0000256" key="8">
    <source>
        <dbReference type="PIRSR" id="PIRSR000077-1"/>
    </source>
</evidence>
<name>A0A919N2B2_9ACTN</name>
<dbReference type="FunFam" id="3.40.30.10:FF:000001">
    <property type="entry name" value="Thioredoxin"/>
    <property type="match status" value="1"/>
</dbReference>
<dbReference type="GO" id="GO:0005829">
    <property type="term" value="C:cytosol"/>
    <property type="evidence" value="ECO:0007669"/>
    <property type="project" value="TreeGrafter"/>
</dbReference>
<dbReference type="Pfam" id="PF00085">
    <property type="entry name" value="Thioredoxin"/>
    <property type="match status" value="1"/>
</dbReference>
<feature type="domain" description="Thioredoxin" evidence="10">
    <location>
        <begin position="1"/>
        <end position="105"/>
    </location>
</feature>
<keyword evidence="3" id="KW-0249">Electron transport</keyword>
<evidence type="ECO:0000256" key="3">
    <source>
        <dbReference type="ARBA" id="ARBA00022982"/>
    </source>
</evidence>
<dbReference type="PROSITE" id="PS51352">
    <property type="entry name" value="THIOREDOXIN_2"/>
    <property type="match status" value="1"/>
</dbReference>
<dbReference type="AlphaFoldDB" id="A0A919N2B2"/>
<protein>
    <recommendedName>
        <fullName evidence="6 7">Thioredoxin</fullName>
    </recommendedName>
</protein>
<accession>A0A919N2B2</accession>
<dbReference type="SUPFAM" id="SSF52833">
    <property type="entry name" value="Thioredoxin-like"/>
    <property type="match status" value="1"/>
</dbReference>
<keyword evidence="5 9" id="KW-0676">Redox-active center</keyword>
<organism evidence="11 12">
    <name type="scientific">Paractinoplanes rishiriensis</name>
    <dbReference type="NCBI Taxonomy" id="1050105"/>
    <lineage>
        <taxon>Bacteria</taxon>
        <taxon>Bacillati</taxon>
        <taxon>Actinomycetota</taxon>
        <taxon>Actinomycetes</taxon>
        <taxon>Micromonosporales</taxon>
        <taxon>Micromonosporaceae</taxon>
        <taxon>Paractinoplanes</taxon>
    </lineage>
</organism>
<dbReference type="PROSITE" id="PS00194">
    <property type="entry name" value="THIOREDOXIN_1"/>
    <property type="match status" value="1"/>
</dbReference>
<evidence type="ECO:0000256" key="4">
    <source>
        <dbReference type="ARBA" id="ARBA00023157"/>
    </source>
</evidence>
<keyword evidence="4 9" id="KW-1015">Disulfide bond</keyword>
<dbReference type="InterPro" id="IPR005746">
    <property type="entry name" value="Thioredoxin"/>
</dbReference>
<dbReference type="Gene3D" id="3.40.30.10">
    <property type="entry name" value="Glutaredoxin"/>
    <property type="match status" value="1"/>
</dbReference>
<comment type="similarity">
    <text evidence="1 7">Belongs to the thioredoxin family.</text>
</comment>
<evidence type="ECO:0000256" key="9">
    <source>
        <dbReference type="PIRSR" id="PIRSR000077-4"/>
    </source>
</evidence>
<evidence type="ECO:0000256" key="2">
    <source>
        <dbReference type="ARBA" id="ARBA00022448"/>
    </source>
</evidence>
<feature type="active site" description="Nucleophile" evidence="8">
    <location>
        <position position="32"/>
    </location>
</feature>
<evidence type="ECO:0000256" key="7">
    <source>
        <dbReference type="PIRNR" id="PIRNR000077"/>
    </source>
</evidence>
<dbReference type="PIRSF" id="PIRSF000077">
    <property type="entry name" value="Thioredoxin"/>
    <property type="match status" value="1"/>
</dbReference>
<dbReference type="InterPro" id="IPR017937">
    <property type="entry name" value="Thioredoxin_CS"/>
</dbReference>
<feature type="active site" description="Nucleophile" evidence="8">
    <location>
        <position position="29"/>
    </location>
</feature>
<dbReference type="PRINTS" id="PR00421">
    <property type="entry name" value="THIOREDOXIN"/>
</dbReference>
<dbReference type="GO" id="GO:0015035">
    <property type="term" value="F:protein-disulfide reductase activity"/>
    <property type="evidence" value="ECO:0007669"/>
    <property type="project" value="UniProtKB-UniRule"/>
</dbReference>
<evidence type="ECO:0000259" key="10">
    <source>
        <dbReference type="PROSITE" id="PS51352"/>
    </source>
</evidence>
<dbReference type="Proteomes" id="UP000636960">
    <property type="component" value="Unassembled WGS sequence"/>
</dbReference>
<dbReference type="PANTHER" id="PTHR45663:SF11">
    <property type="entry name" value="GEO12009P1"/>
    <property type="match status" value="1"/>
</dbReference>
<dbReference type="RefSeq" id="WP_203786227.1">
    <property type="nucleotide sequence ID" value="NZ_BOMV01000071.1"/>
</dbReference>
<dbReference type="CDD" id="cd02947">
    <property type="entry name" value="TRX_family"/>
    <property type="match status" value="1"/>
</dbReference>
<feature type="site" description="Contributes to redox potential value" evidence="8">
    <location>
        <position position="31"/>
    </location>
</feature>
<dbReference type="NCBIfam" id="TIGR01068">
    <property type="entry name" value="thioredoxin"/>
    <property type="match status" value="1"/>
</dbReference>
<dbReference type="GO" id="GO:0045454">
    <property type="term" value="P:cell redox homeostasis"/>
    <property type="evidence" value="ECO:0007669"/>
    <property type="project" value="TreeGrafter"/>
</dbReference>
<evidence type="ECO:0000313" key="12">
    <source>
        <dbReference type="Proteomes" id="UP000636960"/>
    </source>
</evidence>
<feature type="site" description="Deprotonates C-terminal active site Cys" evidence="8">
    <location>
        <position position="23"/>
    </location>
</feature>
<evidence type="ECO:0000256" key="6">
    <source>
        <dbReference type="NCBIfam" id="TIGR01068"/>
    </source>
</evidence>
<evidence type="ECO:0000256" key="5">
    <source>
        <dbReference type="ARBA" id="ARBA00023284"/>
    </source>
</evidence>
<keyword evidence="12" id="KW-1185">Reference proteome</keyword>
<evidence type="ECO:0000313" key="11">
    <source>
        <dbReference type="EMBL" id="GIE99217.1"/>
    </source>
</evidence>
<comment type="caution">
    <text evidence="11">The sequence shown here is derived from an EMBL/GenBank/DDBJ whole genome shotgun (WGS) entry which is preliminary data.</text>
</comment>
<proteinExistence type="inferred from homology"/>
<evidence type="ECO:0000256" key="1">
    <source>
        <dbReference type="ARBA" id="ARBA00008987"/>
    </source>
</evidence>
<dbReference type="InterPro" id="IPR036249">
    <property type="entry name" value="Thioredoxin-like_sf"/>
</dbReference>